<organism evidence="2 3">
    <name type="scientific">Sporormia fimetaria CBS 119925</name>
    <dbReference type="NCBI Taxonomy" id="1340428"/>
    <lineage>
        <taxon>Eukaryota</taxon>
        <taxon>Fungi</taxon>
        <taxon>Dikarya</taxon>
        <taxon>Ascomycota</taxon>
        <taxon>Pezizomycotina</taxon>
        <taxon>Dothideomycetes</taxon>
        <taxon>Pleosporomycetidae</taxon>
        <taxon>Pleosporales</taxon>
        <taxon>Sporormiaceae</taxon>
        <taxon>Sporormia</taxon>
    </lineage>
</organism>
<protein>
    <submittedName>
        <fullName evidence="2">Uncharacterized protein</fullName>
    </submittedName>
</protein>
<evidence type="ECO:0000313" key="3">
    <source>
        <dbReference type="Proteomes" id="UP000799440"/>
    </source>
</evidence>
<feature type="chain" id="PRO_5025611264" evidence="1">
    <location>
        <begin position="23"/>
        <end position="186"/>
    </location>
</feature>
<name>A0A6A6V928_9PLEO</name>
<gene>
    <name evidence="2" type="ORF">M011DRAFT_63519</name>
</gene>
<evidence type="ECO:0000256" key="1">
    <source>
        <dbReference type="SAM" id="SignalP"/>
    </source>
</evidence>
<accession>A0A6A6V928</accession>
<keyword evidence="3" id="KW-1185">Reference proteome</keyword>
<dbReference type="AlphaFoldDB" id="A0A6A6V928"/>
<sequence length="186" mass="20830">MCWRNRLPVGGLIWICSRRVSNFLVCRVSSGTTCISRIQMEVGFQGCGCHPACAKGPRVDKGSPLCQQQCRIRHPSGSQIERKFMARRPVRIGKMLYVVRIARGWTAVAENLLKLRLRQPVICGALKARDSPATSKWAVASAPLQRHRLSPRQQLGKEEALQPNAISICLCKDLWPDAQQTRGRSK</sequence>
<dbReference type="Proteomes" id="UP000799440">
    <property type="component" value="Unassembled WGS sequence"/>
</dbReference>
<proteinExistence type="predicted"/>
<dbReference type="EMBL" id="MU006574">
    <property type="protein sequence ID" value="KAF2747128.1"/>
    <property type="molecule type" value="Genomic_DNA"/>
</dbReference>
<feature type="signal peptide" evidence="1">
    <location>
        <begin position="1"/>
        <end position="22"/>
    </location>
</feature>
<reference evidence="2" key="1">
    <citation type="journal article" date="2020" name="Stud. Mycol.">
        <title>101 Dothideomycetes genomes: a test case for predicting lifestyles and emergence of pathogens.</title>
        <authorList>
            <person name="Haridas S."/>
            <person name="Albert R."/>
            <person name="Binder M."/>
            <person name="Bloem J."/>
            <person name="Labutti K."/>
            <person name="Salamov A."/>
            <person name="Andreopoulos B."/>
            <person name="Baker S."/>
            <person name="Barry K."/>
            <person name="Bills G."/>
            <person name="Bluhm B."/>
            <person name="Cannon C."/>
            <person name="Castanera R."/>
            <person name="Culley D."/>
            <person name="Daum C."/>
            <person name="Ezra D."/>
            <person name="Gonzalez J."/>
            <person name="Henrissat B."/>
            <person name="Kuo A."/>
            <person name="Liang C."/>
            <person name="Lipzen A."/>
            <person name="Lutzoni F."/>
            <person name="Magnuson J."/>
            <person name="Mondo S."/>
            <person name="Nolan M."/>
            <person name="Ohm R."/>
            <person name="Pangilinan J."/>
            <person name="Park H.-J."/>
            <person name="Ramirez L."/>
            <person name="Alfaro M."/>
            <person name="Sun H."/>
            <person name="Tritt A."/>
            <person name="Yoshinaga Y."/>
            <person name="Zwiers L.-H."/>
            <person name="Turgeon B."/>
            <person name="Goodwin S."/>
            <person name="Spatafora J."/>
            <person name="Crous P."/>
            <person name="Grigoriev I."/>
        </authorList>
    </citation>
    <scope>NUCLEOTIDE SEQUENCE</scope>
    <source>
        <strain evidence="2">CBS 119925</strain>
    </source>
</reference>
<keyword evidence="1" id="KW-0732">Signal</keyword>
<evidence type="ECO:0000313" key="2">
    <source>
        <dbReference type="EMBL" id="KAF2747128.1"/>
    </source>
</evidence>